<keyword evidence="7 10" id="KW-0539">Nucleus</keyword>
<dbReference type="Pfam" id="PF13718">
    <property type="entry name" value="GNAT_acetyltr_2"/>
    <property type="match status" value="1"/>
</dbReference>
<dbReference type="InterPro" id="IPR032672">
    <property type="entry name" value="TmcA/NAT10/Kre33"/>
</dbReference>
<dbReference type="CDD" id="cd04301">
    <property type="entry name" value="NAT_SF"/>
    <property type="match status" value="1"/>
</dbReference>
<feature type="binding site" evidence="10">
    <location>
        <position position="710"/>
    </location>
    <ligand>
        <name>acetyl-CoA</name>
        <dbReference type="ChEBI" id="CHEBI:57288"/>
    </ligand>
</feature>
<feature type="domain" description="Possible tRNA binding" evidence="15">
    <location>
        <begin position="756"/>
        <end position="974"/>
    </location>
</feature>
<reference evidence="16" key="1">
    <citation type="journal article" date="2021" name="Sci. Adv.">
        <title>The American lobster genome reveals insights on longevity, neural, and immune adaptations.</title>
        <authorList>
            <person name="Polinski J.M."/>
            <person name="Zimin A.V."/>
            <person name="Clark K.F."/>
            <person name="Kohn A.B."/>
            <person name="Sadowski N."/>
            <person name="Timp W."/>
            <person name="Ptitsyn A."/>
            <person name="Khanna P."/>
            <person name="Romanova D.Y."/>
            <person name="Williams P."/>
            <person name="Greenwood S.J."/>
            <person name="Moroz L.L."/>
            <person name="Walt D.R."/>
            <person name="Bodnar A.G."/>
        </authorList>
    </citation>
    <scope>NUCLEOTIDE SEQUENCE</scope>
    <source>
        <strain evidence="16">GMGI-L3</strain>
    </source>
</reference>
<evidence type="ECO:0000313" key="16">
    <source>
        <dbReference type="EMBL" id="KAG7174649.1"/>
    </source>
</evidence>
<dbReference type="InterPro" id="IPR027417">
    <property type="entry name" value="P-loop_NTPase"/>
</dbReference>
<comment type="catalytic activity">
    <reaction evidence="10">
        <text>a cytidine in tRNA + acetyl-CoA + ATP + H2O = an N(4)-acetylcytidine in tRNA + ADP + phosphate + CoA + H(+)</text>
        <dbReference type="Rhea" id="RHEA:53876"/>
        <dbReference type="Rhea" id="RHEA-COMP:13670"/>
        <dbReference type="Rhea" id="RHEA-COMP:13671"/>
        <dbReference type="ChEBI" id="CHEBI:15377"/>
        <dbReference type="ChEBI" id="CHEBI:15378"/>
        <dbReference type="ChEBI" id="CHEBI:30616"/>
        <dbReference type="ChEBI" id="CHEBI:43474"/>
        <dbReference type="ChEBI" id="CHEBI:57287"/>
        <dbReference type="ChEBI" id="CHEBI:57288"/>
        <dbReference type="ChEBI" id="CHEBI:74900"/>
        <dbReference type="ChEBI" id="CHEBI:82748"/>
        <dbReference type="ChEBI" id="CHEBI:456216"/>
    </reaction>
</comment>
<feature type="region of interest" description="Disordered" evidence="11">
    <location>
        <begin position="980"/>
        <end position="1028"/>
    </location>
</feature>
<dbReference type="GO" id="GO:1990883">
    <property type="term" value="F:18S rRNA cytidine N-acetyltransferase activity"/>
    <property type="evidence" value="ECO:0007669"/>
    <property type="project" value="TreeGrafter"/>
</dbReference>
<dbReference type="AlphaFoldDB" id="A0A8J5N7U1"/>
<dbReference type="PANTHER" id="PTHR10925:SF5">
    <property type="entry name" value="RNA CYTIDINE ACETYLTRANSFERASE"/>
    <property type="match status" value="1"/>
</dbReference>
<proteinExistence type="inferred from homology"/>
<dbReference type="EMBL" id="JAHLQT010007499">
    <property type="protein sequence ID" value="KAG7174649.1"/>
    <property type="molecule type" value="Genomic_DNA"/>
</dbReference>
<organism evidence="16 17">
    <name type="scientific">Homarus americanus</name>
    <name type="common">American lobster</name>
    <dbReference type="NCBI Taxonomy" id="6706"/>
    <lineage>
        <taxon>Eukaryota</taxon>
        <taxon>Metazoa</taxon>
        <taxon>Ecdysozoa</taxon>
        <taxon>Arthropoda</taxon>
        <taxon>Crustacea</taxon>
        <taxon>Multicrustacea</taxon>
        <taxon>Malacostraca</taxon>
        <taxon>Eumalacostraca</taxon>
        <taxon>Eucarida</taxon>
        <taxon>Decapoda</taxon>
        <taxon>Pleocyemata</taxon>
        <taxon>Astacidea</taxon>
        <taxon>Nephropoidea</taxon>
        <taxon>Nephropidae</taxon>
        <taxon>Homarus</taxon>
    </lineage>
</organism>
<keyword evidence="5 10" id="KW-0547">Nucleotide-binding</keyword>
<dbReference type="GO" id="GO:0030686">
    <property type="term" value="C:90S preribosome"/>
    <property type="evidence" value="ECO:0007669"/>
    <property type="project" value="TreeGrafter"/>
</dbReference>
<evidence type="ECO:0000259" key="14">
    <source>
        <dbReference type="Pfam" id="PF13718"/>
    </source>
</evidence>
<dbReference type="InterPro" id="IPR013562">
    <property type="entry name" value="TmcA/NAT10_N"/>
</dbReference>
<feature type="domain" description="TcmA/NAT10 helicase" evidence="12">
    <location>
        <begin position="275"/>
        <end position="479"/>
    </location>
</feature>
<dbReference type="FunFam" id="3.40.50.300:FF:002218">
    <property type="entry name" value="tRNA(Met) cytidine acetyltransferase TmcA"/>
    <property type="match status" value="1"/>
</dbReference>
<keyword evidence="17" id="KW-1185">Reference proteome</keyword>
<comment type="caution">
    <text evidence="16">The sequence shown here is derived from an EMBL/GenBank/DDBJ whole genome shotgun (WGS) entry which is preliminary data.</text>
</comment>
<gene>
    <name evidence="16" type="primary">Nat10-L2</name>
    <name evidence="16" type="ORF">Hamer_G015784</name>
</gene>
<evidence type="ECO:0000256" key="10">
    <source>
        <dbReference type="HAMAP-Rule" id="MF_03211"/>
    </source>
</evidence>
<dbReference type="InterPro" id="IPR027992">
    <property type="entry name" value="tRNA_bind_dom"/>
</dbReference>
<dbReference type="GO" id="GO:1904812">
    <property type="term" value="P:rRNA acetylation involved in maturation of SSU-rRNA"/>
    <property type="evidence" value="ECO:0007669"/>
    <property type="project" value="InterPro"/>
</dbReference>
<dbReference type="Gene3D" id="3.40.630.30">
    <property type="match status" value="1"/>
</dbReference>
<evidence type="ECO:0000256" key="3">
    <source>
        <dbReference type="ARBA" id="ARBA00022679"/>
    </source>
</evidence>
<comment type="similarity">
    <text evidence="10">Belongs to the RNA cytidine acetyltransferase family. NAT10 subfamily.</text>
</comment>
<evidence type="ECO:0000259" key="13">
    <source>
        <dbReference type="Pfam" id="PF08351"/>
    </source>
</evidence>
<dbReference type="GO" id="GO:0000049">
    <property type="term" value="F:tRNA binding"/>
    <property type="evidence" value="ECO:0007669"/>
    <property type="project" value="TreeGrafter"/>
</dbReference>
<feature type="binding site" evidence="10">
    <location>
        <begin position="620"/>
        <end position="622"/>
    </location>
    <ligand>
        <name>acetyl-CoA</name>
        <dbReference type="ChEBI" id="CHEBI:57288"/>
    </ligand>
</feature>
<evidence type="ECO:0000256" key="7">
    <source>
        <dbReference type="ARBA" id="ARBA00023242"/>
    </source>
</evidence>
<evidence type="ECO:0000256" key="6">
    <source>
        <dbReference type="ARBA" id="ARBA00022840"/>
    </source>
</evidence>
<feature type="domain" description="TmcA/NAT10 N-terminal" evidence="13">
    <location>
        <begin position="12"/>
        <end position="184"/>
    </location>
</feature>
<dbReference type="InterPro" id="IPR007807">
    <property type="entry name" value="TcmA/NAT10_helicase"/>
</dbReference>
<comment type="subcellular location">
    <subcellularLocation>
        <location evidence="1 10">Nucleus</location>
        <location evidence="1 10">Nucleolus</location>
    </subcellularLocation>
</comment>
<evidence type="ECO:0000313" key="17">
    <source>
        <dbReference type="Proteomes" id="UP000747542"/>
    </source>
</evidence>
<keyword evidence="6 10" id="KW-0067">ATP-binding</keyword>
<keyword evidence="8 10" id="KW-0012">Acyltransferase</keyword>
<dbReference type="Pfam" id="PF05127">
    <property type="entry name" value="NAT10_TcmA_helicase"/>
    <property type="match status" value="1"/>
</dbReference>
<evidence type="ECO:0000256" key="5">
    <source>
        <dbReference type="ARBA" id="ARBA00022741"/>
    </source>
</evidence>
<comment type="function">
    <text evidence="10">RNA cytidine acetyltransferase with specificity toward both 18S rRNA and tRNAs. Catalyzes the formation of N(4)-acetylcytidine (ac4C) in 18S rRNA. Required for early nucleolar cleavages of precursor rRNA at sites A0, A1 and A2 during 18S rRNA synthesis. Catalyzes the formation of ac4C in serine and leucine tRNAs. Requires a tRNA-binding adapter protein for full tRNA acetyltransferase activity but not for 18S rRNA acetylation.</text>
</comment>
<evidence type="ECO:0000256" key="9">
    <source>
        <dbReference type="ARBA" id="ARBA00068357"/>
    </source>
</evidence>
<comment type="catalytic activity">
    <reaction evidence="10">
        <text>a cytidine in 18S rRNA + acetyl-CoA + ATP + H2O = an N(4)-acetylcytidine in 18S rRNA + ADP + phosphate + CoA + H(+)</text>
        <dbReference type="Rhea" id="RHEA:51424"/>
        <dbReference type="Rhea" id="RHEA-COMP:13575"/>
        <dbReference type="Rhea" id="RHEA-COMP:13576"/>
        <dbReference type="ChEBI" id="CHEBI:15377"/>
        <dbReference type="ChEBI" id="CHEBI:15378"/>
        <dbReference type="ChEBI" id="CHEBI:30616"/>
        <dbReference type="ChEBI" id="CHEBI:43474"/>
        <dbReference type="ChEBI" id="CHEBI:57287"/>
        <dbReference type="ChEBI" id="CHEBI:57288"/>
        <dbReference type="ChEBI" id="CHEBI:74900"/>
        <dbReference type="ChEBI" id="CHEBI:82748"/>
        <dbReference type="ChEBI" id="CHEBI:456216"/>
    </reaction>
</comment>
<dbReference type="Gene3D" id="3.40.50.11040">
    <property type="match status" value="1"/>
</dbReference>
<dbReference type="Pfam" id="PF08351">
    <property type="entry name" value="TmcA_N"/>
    <property type="match status" value="1"/>
</dbReference>
<dbReference type="GO" id="GO:0051391">
    <property type="term" value="P:tRNA acetylation"/>
    <property type="evidence" value="ECO:0007669"/>
    <property type="project" value="UniProtKB-UniRule"/>
</dbReference>
<dbReference type="EC" id="2.3.1.-" evidence="10"/>
<dbReference type="Gene3D" id="3.40.50.300">
    <property type="entry name" value="P-loop containing nucleotide triphosphate hydrolases"/>
    <property type="match status" value="1"/>
</dbReference>
<evidence type="ECO:0000259" key="12">
    <source>
        <dbReference type="Pfam" id="PF05127"/>
    </source>
</evidence>
<keyword evidence="4 10" id="KW-0819">tRNA processing</keyword>
<dbReference type="InterPro" id="IPR000182">
    <property type="entry name" value="GNAT_dom"/>
</dbReference>
<feature type="binding site" evidence="10">
    <location>
        <begin position="627"/>
        <end position="633"/>
    </location>
    <ligand>
        <name>acetyl-CoA</name>
        <dbReference type="ChEBI" id="CHEBI:57288"/>
    </ligand>
</feature>
<keyword evidence="2 10" id="KW-0698">rRNA processing</keyword>
<evidence type="ECO:0000259" key="15">
    <source>
        <dbReference type="Pfam" id="PF13725"/>
    </source>
</evidence>
<feature type="compositionally biased region" description="Basic and acidic residues" evidence="11">
    <location>
        <begin position="1014"/>
        <end position="1028"/>
    </location>
</feature>
<evidence type="ECO:0000256" key="4">
    <source>
        <dbReference type="ARBA" id="ARBA00022694"/>
    </source>
</evidence>
<feature type="domain" description="N-acetyltransferase" evidence="14">
    <location>
        <begin position="519"/>
        <end position="737"/>
    </location>
</feature>
<dbReference type="HAMAP" id="MF_03211">
    <property type="entry name" value="RNA_acetyltr_Nat10"/>
    <property type="match status" value="1"/>
</dbReference>
<dbReference type="InterPro" id="IPR033688">
    <property type="entry name" value="NAT10"/>
</dbReference>
<feature type="binding site" evidence="10">
    <location>
        <begin position="280"/>
        <end position="289"/>
    </location>
    <ligand>
        <name>ATP</name>
        <dbReference type="ChEBI" id="CHEBI:30616"/>
    </ligand>
</feature>
<protein>
    <recommendedName>
        <fullName evidence="9 10">RNA cytidine acetyltransferase</fullName>
        <ecNumber evidence="10">2.3.1.-</ecNumber>
    </recommendedName>
    <alternativeName>
        <fullName evidence="10">18S rRNA cytosine acetyltransferase</fullName>
    </alternativeName>
</protein>
<sequence>MVKAEKLTADARLKTLIDNGVKLGHRELLVMVIHHLISKSSGERPSILWCHKKDSDVPRQSRKHLKKLEKNLKSGKCDISKENAFDLFLLSTPVRYCPLSDTQRILGNTYGMCVIQDFEGLTPNTLCRVVETVAGGGAVIFLMSCMQSMRQLFTLSMDVHSKLKTHSHPCVTPLFNERFVLSLGWCKSCLILNDQLQVVPELPSLSGPVHPVGPTRLEEVEASQGALSDLQKSLEDGDKPLPQLVGCCKTLDQAKAVLKMIDVITEKGGRATVSVTAGRGRGKSAALGLAVAAAVHFGLNNIFVTSPSPNNLGTFFEFLLKGFDVLGYEEQSDYEIIQSTNVDFNEAVVCVNIFREYRQTIQYLDPADSEKLTQAELLVIDEAAAIPLSYVKSLIGSCNVIMASTVNGYEGTGRSLSLKLLQQLRKQTGLSGAASATSTVVESSVNSSRTLHEVTLEESVRYNGGDPVETWLHQLLCLDATSTLSHNTTCPPPQNCQLYYVNRNVLLCGHRESEEFLQQVVSLLVASHYRNSPDDLQVLSDAPAHHLFVLLPPIVSGMKALPTVLAVIQVCLEGGIPASVSNACKSRGERPSGDLVPWSLASQFLDVNLTKLTGARIIRVATHPDYQSMGYGSRAINLLSDYYKGKHITLDDEQNSKPSAVEANQAGEVIVPRKTDEPLLSKLGERVPEHLDYLSVSYGVTLPLLKFWCRAEYIPLYISQVVNKVTGEHNCVMVQPLDGGEDVGDNNNMTIRRSSWVKRPSEEFLRRFLSLLGGPLSDLSPMLALRVIQAHVNTVTTNEIEWRELKTVISGHDLQRLEKYSKNLADRHLITDLLPSIARLFFMKKLPAVHLSPLQSSLLVGLGLQLKSFDDVTKPLDLPIESALGQFNRAMRRLLKVMCTVQETALARHLPKSTATLAEFTPVSISLDQDLEDAAKDYDAEAEKKDKNQPVGSKLLGDIRRFAVQGNETAWEAALQEGPGSIISVKSTKRPAKMTEQELELELERPSKKKKDKTGKSTREMKPSKKNW</sequence>
<dbReference type="Proteomes" id="UP000747542">
    <property type="component" value="Unassembled WGS sequence"/>
</dbReference>
<dbReference type="Pfam" id="PF13725">
    <property type="entry name" value="tRNA_bind_2"/>
    <property type="match status" value="1"/>
</dbReference>
<evidence type="ECO:0000256" key="1">
    <source>
        <dbReference type="ARBA" id="ARBA00004604"/>
    </source>
</evidence>
<evidence type="ECO:0000256" key="8">
    <source>
        <dbReference type="ARBA" id="ARBA00023315"/>
    </source>
</evidence>
<dbReference type="GO" id="GO:0005730">
    <property type="term" value="C:nucleolus"/>
    <property type="evidence" value="ECO:0007669"/>
    <property type="project" value="UniProtKB-SubCell"/>
</dbReference>
<accession>A0A8J5N7U1</accession>
<name>A0A8J5N7U1_HOMAM</name>
<evidence type="ECO:0000256" key="2">
    <source>
        <dbReference type="ARBA" id="ARBA00022552"/>
    </source>
</evidence>
<evidence type="ECO:0000256" key="11">
    <source>
        <dbReference type="SAM" id="MobiDB-lite"/>
    </source>
</evidence>
<dbReference type="GO" id="GO:0005524">
    <property type="term" value="F:ATP binding"/>
    <property type="evidence" value="ECO:0007669"/>
    <property type="project" value="UniProtKB-UniRule"/>
</dbReference>
<keyword evidence="3 10" id="KW-0808">Transferase</keyword>
<feature type="binding site" evidence="10">
    <location>
        <position position="461"/>
    </location>
    <ligand>
        <name>ATP</name>
        <dbReference type="ChEBI" id="CHEBI:30616"/>
    </ligand>
</feature>
<dbReference type="PANTHER" id="PTHR10925">
    <property type="entry name" value="N-ACETYLTRANSFERASE 10"/>
    <property type="match status" value="1"/>
</dbReference>